<dbReference type="SUPFAM" id="SSF52058">
    <property type="entry name" value="L domain-like"/>
    <property type="match status" value="1"/>
</dbReference>
<comment type="caution">
    <text evidence="1">The sequence shown here is derived from an EMBL/GenBank/DDBJ whole genome shotgun (WGS) entry which is preliminary data.</text>
</comment>
<dbReference type="AlphaFoldDB" id="A0A317Y752"/>
<protein>
    <submittedName>
        <fullName evidence="1">Uncharacterized protein</fullName>
    </submittedName>
</protein>
<dbReference type="Gene3D" id="3.80.10.10">
    <property type="entry name" value="Ribonuclease Inhibitor"/>
    <property type="match status" value="2"/>
</dbReference>
<reference evidence="1" key="1">
    <citation type="journal article" date="2018" name="Nat. Genet.">
        <title>Extensive intraspecific gene order and gene structural variations between Mo17 and other maize genomes.</title>
        <authorList>
            <person name="Sun S."/>
            <person name="Zhou Y."/>
            <person name="Chen J."/>
            <person name="Shi J."/>
            <person name="Zhao H."/>
            <person name="Zhao H."/>
            <person name="Song W."/>
            <person name="Zhang M."/>
            <person name="Cui Y."/>
            <person name="Dong X."/>
            <person name="Liu H."/>
            <person name="Ma X."/>
            <person name="Jiao Y."/>
            <person name="Wang B."/>
            <person name="Wei X."/>
            <person name="Stein J.C."/>
            <person name="Glaubitz J.C."/>
            <person name="Lu F."/>
            <person name="Yu G."/>
            <person name="Liang C."/>
            <person name="Fengler K."/>
            <person name="Li B."/>
            <person name="Rafalski A."/>
            <person name="Schnable P.S."/>
            <person name="Ware D.H."/>
            <person name="Buckler E.S."/>
            <person name="Lai J."/>
        </authorList>
    </citation>
    <scope>NUCLEOTIDE SEQUENCE [LARGE SCALE GENOMIC DNA]</scope>
    <source>
        <tissue evidence="1">Seedling</tissue>
    </source>
</reference>
<evidence type="ECO:0000313" key="1">
    <source>
        <dbReference type="EMBL" id="PWZ53611.1"/>
    </source>
</evidence>
<dbReference type="InterPro" id="IPR032675">
    <property type="entry name" value="LRR_dom_sf"/>
</dbReference>
<dbReference type="ExpressionAtlas" id="A0A317Y752">
    <property type="expression patterns" value="baseline and differential"/>
</dbReference>
<dbReference type="EMBL" id="NCVQ01000001">
    <property type="protein sequence ID" value="PWZ53611.1"/>
    <property type="molecule type" value="Genomic_DNA"/>
</dbReference>
<dbReference type="PANTHER" id="PTHR33463">
    <property type="entry name" value="NB-ARC DOMAIN-CONTAINING PROTEIN-RELATED"/>
    <property type="match status" value="1"/>
</dbReference>
<dbReference type="InterPro" id="IPR050905">
    <property type="entry name" value="Plant_NBS-LRR"/>
</dbReference>
<sequence>MASEARCTFASSYSIDNKGHQAERMGSGSSKSEFEDFHANTVEEAVKNLAPYLEDTRVRNQAIYFDGWDGLGASAVLNSIAERPPPSLRNKFDDIILHIDCSRGRSSWIGVHEGSRTEIRDIGREIYRVLQRQSFLVVFHNGSDTMVDFNDFGIPRAAADPWSNIIRKVLWTFRGRLHAIKETEEVSDHLKPDKRQPKGTETVDTSYLCFRSLFSGGPSDVSSYRLQILCEEAAAIAQYTNNPIVTQEIAEICCRYLLSLNSKGNGKLDFNWSAHASNYWVCDGILKECQPEQAWEIAASLHKELRLEGYSSARKFCHPGADTTSWVVTTKSSEVKMATNIREINIKRGRIWHSSVSWRFLGNIHKLRVIEPTSPWETSNKDEFMDMVKLELLDLSGNTTIQFLPSLSGAISLRTIILDGCIELQHVVPETLPPWLETFSFDGGYKQAKISCISLAGCARLVNFRLCGSVQNLEELDLSNTSIKTLDLSDKVVQALTLGEAQKQLVQKQYMIDNFAISKEREEGCRAFVAVMEMRFLQSLVLASSNKLCWDTDRKYDLNICLSSSRSSSKGVGQHSYKEETMGPLQKSMITSKTYLTYSDVNIDKAGSVRQFQPLHRHVEIGEGISNSSMVTVREISAAILLINRVYSLLVHDNSSIRTVIPESIMSIDTKKKMYWSCLRWCCVERCPSLDSVFATNYDAVCFNALETLWAADLLVARCIWSKGRTTNVKDTESFAKLQAVHLHSCPRLAFVLPLSWFYTLSSLETLHIVFPVEAEFLNEISTGHPGGLLEFPKLKHIWLQELPKLQQICEAKMFAPELRTITLRGCWSLKRLPATADRPGDRPVVDCEKNLWAKLEWDGKEAGHHPCLFEPRHSKYHKKRVLRTTLLR</sequence>
<gene>
    <name evidence="1" type="ORF">Zm00014a_019849</name>
</gene>
<name>A0A317Y752_MAIZE</name>
<accession>A0A317Y752</accession>
<organism evidence="1">
    <name type="scientific">Zea mays</name>
    <name type="common">Maize</name>
    <dbReference type="NCBI Taxonomy" id="4577"/>
    <lineage>
        <taxon>Eukaryota</taxon>
        <taxon>Viridiplantae</taxon>
        <taxon>Streptophyta</taxon>
        <taxon>Embryophyta</taxon>
        <taxon>Tracheophyta</taxon>
        <taxon>Spermatophyta</taxon>
        <taxon>Magnoliopsida</taxon>
        <taxon>Liliopsida</taxon>
        <taxon>Poales</taxon>
        <taxon>Poaceae</taxon>
        <taxon>PACMAD clade</taxon>
        <taxon>Panicoideae</taxon>
        <taxon>Andropogonodae</taxon>
        <taxon>Andropogoneae</taxon>
        <taxon>Tripsacinae</taxon>
        <taxon>Zea</taxon>
    </lineage>
</organism>
<dbReference type="PANTHER" id="PTHR33463:SF208">
    <property type="entry name" value="OS04G0166000 PROTEIN"/>
    <property type="match status" value="1"/>
</dbReference>
<dbReference type="Proteomes" id="UP000251960">
    <property type="component" value="Chromosome 1"/>
</dbReference>
<proteinExistence type="predicted"/>